<proteinExistence type="predicted"/>
<dbReference type="EMBL" id="JBHPBY010000342">
    <property type="protein sequence ID" value="MFC1852637.1"/>
    <property type="molecule type" value="Genomic_DNA"/>
</dbReference>
<comment type="caution">
    <text evidence="1">The sequence shown here is derived from an EMBL/GenBank/DDBJ whole genome shotgun (WGS) entry which is preliminary data.</text>
</comment>
<gene>
    <name evidence="1" type="ORF">ACFL27_20760</name>
</gene>
<dbReference type="SUPFAM" id="SSF55961">
    <property type="entry name" value="Bet v1-like"/>
    <property type="match status" value="1"/>
</dbReference>
<evidence type="ECO:0000313" key="1">
    <source>
        <dbReference type="EMBL" id="MFC1852637.1"/>
    </source>
</evidence>
<protein>
    <submittedName>
        <fullName evidence="1">SRPBCC family protein</fullName>
    </submittedName>
</protein>
<dbReference type="Proteomes" id="UP001594351">
    <property type="component" value="Unassembled WGS sequence"/>
</dbReference>
<dbReference type="Gene3D" id="3.30.530.20">
    <property type="match status" value="1"/>
</dbReference>
<accession>A0ABV6Z2F2</accession>
<keyword evidence="2" id="KW-1185">Reference proteome</keyword>
<dbReference type="CDD" id="cd07812">
    <property type="entry name" value="SRPBCC"/>
    <property type="match status" value="1"/>
</dbReference>
<dbReference type="InterPro" id="IPR023393">
    <property type="entry name" value="START-like_dom_sf"/>
</dbReference>
<reference evidence="1 2" key="1">
    <citation type="submission" date="2024-09" db="EMBL/GenBank/DDBJ databases">
        <title>Laminarin stimulates single cell rates of sulfate reduction while oxygen inhibits transcriptomic activity in coastal marine sediment.</title>
        <authorList>
            <person name="Lindsay M."/>
            <person name="Orcutt B."/>
            <person name="Emerson D."/>
            <person name="Stepanauskas R."/>
            <person name="D'Angelo T."/>
        </authorList>
    </citation>
    <scope>NUCLEOTIDE SEQUENCE [LARGE SCALE GENOMIC DNA]</scope>
    <source>
        <strain evidence="1">SAG AM-311-K15</strain>
    </source>
</reference>
<sequence>MKYRGSIDVNKPQSKVAELFADPNYLKEYQDGFVKKELISGKMGEDGAVSKMYYKYGKREMELIETIVANRLPDSFESSYHHKHMDNTMKCYFIPLSETKTRYEYGFEYTRISWVMPKLMAMLFPGMFRKQGEKWMRQFKELAENNNTM</sequence>
<evidence type="ECO:0000313" key="2">
    <source>
        <dbReference type="Proteomes" id="UP001594351"/>
    </source>
</evidence>
<organism evidence="1 2">
    <name type="scientific">candidate division CSSED10-310 bacterium</name>
    <dbReference type="NCBI Taxonomy" id="2855610"/>
    <lineage>
        <taxon>Bacteria</taxon>
        <taxon>Bacteria division CSSED10-310</taxon>
    </lineage>
</organism>
<name>A0ABV6Z2F2_UNCC1</name>